<gene>
    <name evidence="3" type="ORF">SAMN05216505_102520</name>
</gene>
<dbReference type="STRING" id="67344.SAMN05216505_102520"/>
<dbReference type="Proteomes" id="UP000182100">
    <property type="component" value="Unassembled WGS sequence"/>
</dbReference>
<feature type="region of interest" description="Disordered" evidence="1">
    <location>
        <begin position="41"/>
        <end position="126"/>
    </location>
</feature>
<evidence type="ECO:0000256" key="1">
    <source>
        <dbReference type="SAM" id="MobiDB-lite"/>
    </source>
</evidence>
<dbReference type="EMBL" id="FMZK01000002">
    <property type="protein sequence ID" value="SDC54352.1"/>
    <property type="molecule type" value="Genomic_DNA"/>
</dbReference>
<dbReference type="AlphaFoldDB" id="A0A1G6MFM4"/>
<evidence type="ECO:0000313" key="4">
    <source>
        <dbReference type="Proteomes" id="UP000182100"/>
    </source>
</evidence>
<keyword evidence="2" id="KW-1133">Transmembrane helix</keyword>
<sequence length="415" mass="44044">MTRPAISRRIAAAILGAHRQGDRPSAVAHQRRLPLGRRLLTSVLGVQERPPVSTVPPRTEPKGNAEASQTHGTSFFDSPPDTPSPPPRARHQKAGSRYTGDRVPRHTPSEGPREHGSRWPGSGSRHLLSKDRWEYDQVLDDTLRSASYHPEFAHIGRRFDIEQLRTMARDATEIITAAAATEYQHYVEVREGRSRLPSSAPPPSFHEPGSENPGTGAVRFAADTGGVHEPYSAGVAAVVAVLAPVLAGAVAAFSLLVGFLLKAFVPESAFAHILLTVGWISGAVAGVAIVVAGVGLLITALRHGPPIDTGRDGEPSGEVALARAAWREALRERGIVPFLREALADPGTAAAVHPEAPSEPTGRIPHFGYGRSGFTSPKEGPAPRSRPRFTSPDYAGPADSGPSASPEDPDETSSP</sequence>
<reference evidence="4" key="1">
    <citation type="submission" date="2016-10" db="EMBL/GenBank/DDBJ databases">
        <authorList>
            <person name="Varghese N."/>
            <person name="Submissions S."/>
        </authorList>
    </citation>
    <scope>NUCLEOTIDE SEQUENCE [LARGE SCALE GENOMIC DNA]</scope>
    <source>
        <strain evidence="4">CGMCC 4.3504</strain>
    </source>
</reference>
<organism evidence="3 4">
    <name type="scientific">Streptomyces prasinopilosus</name>
    <dbReference type="NCBI Taxonomy" id="67344"/>
    <lineage>
        <taxon>Bacteria</taxon>
        <taxon>Bacillati</taxon>
        <taxon>Actinomycetota</taxon>
        <taxon>Actinomycetes</taxon>
        <taxon>Kitasatosporales</taxon>
        <taxon>Streptomycetaceae</taxon>
        <taxon>Streptomyces</taxon>
    </lineage>
</organism>
<feature type="transmembrane region" description="Helical" evidence="2">
    <location>
        <begin position="273"/>
        <end position="301"/>
    </location>
</feature>
<keyword evidence="2" id="KW-0472">Membrane</keyword>
<protein>
    <recommendedName>
        <fullName evidence="5">Transmembrane protein</fullName>
    </recommendedName>
</protein>
<accession>A0A1G6MFM4</accession>
<evidence type="ECO:0008006" key="5">
    <source>
        <dbReference type="Google" id="ProtNLM"/>
    </source>
</evidence>
<name>A0A1G6MFM4_9ACTN</name>
<evidence type="ECO:0000256" key="2">
    <source>
        <dbReference type="SAM" id="Phobius"/>
    </source>
</evidence>
<feature type="compositionally biased region" description="Basic and acidic residues" evidence="1">
    <location>
        <begin position="99"/>
        <end position="117"/>
    </location>
</feature>
<feature type="transmembrane region" description="Helical" evidence="2">
    <location>
        <begin position="235"/>
        <end position="261"/>
    </location>
</feature>
<evidence type="ECO:0000313" key="3">
    <source>
        <dbReference type="EMBL" id="SDC54352.1"/>
    </source>
</evidence>
<feature type="region of interest" description="Disordered" evidence="1">
    <location>
        <begin position="192"/>
        <end position="215"/>
    </location>
</feature>
<keyword evidence="4" id="KW-1185">Reference proteome</keyword>
<feature type="region of interest" description="Disordered" evidence="1">
    <location>
        <begin position="349"/>
        <end position="415"/>
    </location>
</feature>
<keyword evidence="2" id="KW-0812">Transmembrane</keyword>
<proteinExistence type="predicted"/>